<feature type="region of interest" description="Disordered" evidence="8">
    <location>
        <begin position="1117"/>
        <end position="1148"/>
    </location>
</feature>
<evidence type="ECO:0000256" key="6">
    <source>
        <dbReference type="ARBA" id="ARBA00030116"/>
    </source>
</evidence>
<feature type="compositionally biased region" description="Acidic residues" evidence="8">
    <location>
        <begin position="1129"/>
        <end position="1147"/>
    </location>
</feature>
<dbReference type="CDD" id="cd10910">
    <property type="entry name" value="PIN_limkain_b1_N_like"/>
    <property type="match status" value="1"/>
</dbReference>
<evidence type="ECO:0000259" key="9">
    <source>
        <dbReference type="PROSITE" id="PS50102"/>
    </source>
</evidence>
<dbReference type="SUPFAM" id="SSF54928">
    <property type="entry name" value="RNA-binding domain, RBD"/>
    <property type="match status" value="2"/>
</dbReference>
<feature type="region of interest" description="Disordered" evidence="8">
    <location>
        <begin position="959"/>
        <end position="1009"/>
    </location>
</feature>
<name>A0A821ME35_9BILA</name>
<feature type="domain" description="RRM" evidence="9">
    <location>
        <begin position="630"/>
        <end position="724"/>
    </location>
</feature>
<dbReference type="PANTHER" id="PTHR43319:SF3">
    <property type="entry name" value="BETA-LACTAMASE-RELATED DOMAIN-CONTAINING PROTEIN"/>
    <property type="match status" value="1"/>
</dbReference>
<feature type="compositionally biased region" description="Basic and acidic residues" evidence="8">
    <location>
        <begin position="236"/>
        <end position="270"/>
    </location>
</feature>
<protein>
    <recommendedName>
        <fullName evidence="2">Meiosis regulator and mRNA stability factor 1</fullName>
    </recommendedName>
    <alternativeName>
        <fullName evidence="6">Limkain-b1</fullName>
    </alternativeName>
</protein>
<dbReference type="PROSITE" id="PS50102">
    <property type="entry name" value="RRM"/>
    <property type="match status" value="3"/>
</dbReference>
<comment type="subcellular location">
    <subcellularLocation>
        <location evidence="1">Peroxisome</location>
    </subcellularLocation>
</comment>
<dbReference type="EMBL" id="CAJOBS010001829">
    <property type="protein sequence ID" value="CAF4766377.1"/>
    <property type="molecule type" value="Genomic_DNA"/>
</dbReference>
<dbReference type="Gene3D" id="3.40.710.10">
    <property type="entry name" value="DD-peptidase/beta-lactamase superfamily"/>
    <property type="match status" value="1"/>
</dbReference>
<evidence type="ECO:0000256" key="1">
    <source>
        <dbReference type="ARBA" id="ARBA00004275"/>
    </source>
</evidence>
<evidence type="ECO:0000313" key="10">
    <source>
        <dbReference type="EMBL" id="CAF4766377.1"/>
    </source>
</evidence>
<dbReference type="InterPro" id="IPR001466">
    <property type="entry name" value="Beta-lactam-related"/>
</dbReference>
<dbReference type="InterPro" id="IPR012677">
    <property type="entry name" value="Nucleotide-bd_a/b_plait_sf"/>
</dbReference>
<feature type="compositionally biased region" description="Polar residues" evidence="8">
    <location>
        <begin position="225"/>
        <end position="235"/>
    </location>
</feature>
<organism evidence="10 11">
    <name type="scientific">Rotaria socialis</name>
    <dbReference type="NCBI Taxonomy" id="392032"/>
    <lineage>
        <taxon>Eukaryota</taxon>
        <taxon>Metazoa</taxon>
        <taxon>Spiralia</taxon>
        <taxon>Gnathifera</taxon>
        <taxon>Rotifera</taxon>
        <taxon>Eurotatoria</taxon>
        <taxon>Bdelloidea</taxon>
        <taxon>Philodinida</taxon>
        <taxon>Philodinidae</taxon>
        <taxon>Rotaria</taxon>
    </lineage>
</organism>
<accession>A0A821ME35</accession>
<dbReference type="InterPro" id="IPR052907">
    <property type="entry name" value="Beta-lactamase/esterase"/>
</dbReference>
<sequence length="1531" mass="173888">MMCLLKKYYRRKWEEQYGKSNPWFISFIEQYQNGENHDIYERVLTHAAEYGDKNTENCRILSIVLQFLFETIDDECWTKTILFDDQYLKEQPTSDFQYLRGTENSDDQFLKETSVCDGLWYAITNDGLKSITKYSDYIVPLIMHEQLNKSQSVLFQALREYYRTQLFSLLKENKIPDRQQLYDLALDNVAEHGWLTGIQVIQQKVAPKYYKNLLENLNSLLQKRQAQANQTLEQQEGNKEHKAERDSQNPEKQEQKKSIDQQEQNKKEEGQMGNKNPESTLKNKRATKKKKSKAHKAQSQSEDPNKQDNIKIVEKEGANKESNREEEEGKEQKQQATSNLQGINTCSENKHTEANLTEAAVARNQQTDKEGKPNKTTSEVKPDDIIPETLHEKNKIFISGLPKKMPEQVLFDTLWDVFSTVGNIKINRITDKPWINLLRQKDNKSELSGMAFVTFEEEESVIEAIKKYNKQWISAFNDARIFVSEERIKTLRPESAQPIQRSREQSQTIDSNKIFIAGLPTNMSEQVLFDKLSNVFLTVGKIKINRITDKPWINLLRQKDNKSELSGMAFVTFEEEESVIEAIKKYNKQCISAFNDARIFVSEERIKTLRAESAHPTQRSREQSQTIDSNKIFIAGLPTNMSEQVLFDKLCDVFLTVGKIKINRITDKPWINLLRQKGNKSELSGMASVTFEEEESVIKAIKKYNQQCIPTFNDARIYVQKHKAKHETPIPLATRMPPKPLSPVRAGPNQPDGPVNIFWDIENVAIPAGHNGFKIALNLQKTLITDRYRARGIFMVYCNTMTISEEHQKGLANAGVKIQHVPSSKTGAVDQHILMALQEFGVQHKESCTMVLISGDCDFTVLLNKLRFDYKHYVIVVHNRQAKSELLQTANEAHPWEKFTENRCESPNVSKVSTANGRSTVARTSNLHNRNNSPKCWRLMGLKVPPHAGGNASELLLSDQHDSGETRRSTLQNQLNSSGKAEVAKSRNPKKCDRPKKECPGVQPPGPLLSSARDLTKNGDLLCFLECDKKFPTNAARVQHQQSKHKIGELIQLSSSMSINNLSGQRQLSADGGRSENDLIAFDDGDGYGLSQASSLSATKETISLIYLEDDSNNADRGEWENLSARDKDDDDDVDDMNDSENGDEDVGGIVQNDWESLRALFEQNFQNNVDLGASLAVYHRGKLVVNLWGGWFDKQKTKPYDNDTLQLVFSTSKGLVAMTIALCVQRGLLSYTDKVIKYWPEYGQSGNENTTVADVMSHRAGLPALRNSNLSTHEYLDWYSVIHKLEKQKPYWVPGTQHGYHAYTYGWLAGELVQRVDIKKRTLGQFIRDEIAKPTQSEFYIGLPENYENRVSPIVTKVIEKQMFNVTTNSLFQQTLLPFSELDSFNDPIVHQAEIPAANGITNAKSIARLYASLIGDLDVTKRLLNTKILKQATKSNTPENEPDQVLMQISTIFGMGFMTYDSVFNIMGPGTFSHNGLGGSIGFASPSLNLSFAYVTNLLDLESSTTVDPRIQSIMDKITFILKHLNTTL</sequence>
<feature type="compositionally biased region" description="Polar residues" evidence="8">
    <location>
        <begin position="969"/>
        <end position="979"/>
    </location>
</feature>
<dbReference type="GO" id="GO:0051321">
    <property type="term" value="P:meiotic cell cycle"/>
    <property type="evidence" value="ECO:0007669"/>
    <property type="project" value="UniProtKB-KW"/>
</dbReference>
<dbReference type="InterPro" id="IPR000504">
    <property type="entry name" value="RRM_dom"/>
</dbReference>
<keyword evidence="4" id="KW-0576">Peroxisome</keyword>
<evidence type="ECO:0000256" key="8">
    <source>
        <dbReference type="SAM" id="MobiDB-lite"/>
    </source>
</evidence>
<keyword evidence="5" id="KW-0469">Meiosis</keyword>
<dbReference type="Gene3D" id="3.30.70.330">
    <property type="match status" value="3"/>
</dbReference>
<dbReference type="Pfam" id="PF00144">
    <property type="entry name" value="Beta-lactamase"/>
    <property type="match status" value="1"/>
</dbReference>
<feature type="region of interest" description="Disordered" evidence="8">
    <location>
        <begin position="225"/>
        <end position="339"/>
    </location>
</feature>
<comment type="caution">
    <text evidence="10">The sequence shown here is derived from an EMBL/GenBank/DDBJ whole genome shotgun (WGS) entry which is preliminary data.</text>
</comment>
<dbReference type="InterPro" id="IPR012338">
    <property type="entry name" value="Beta-lactam/transpept-like"/>
</dbReference>
<dbReference type="CDD" id="cd00590">
    <property type="entry name" value="RRM_SF"/>
    <property type="match status" value="3"/>
</dbReference>
<dbReference type="Pfam" id="PF01936">
    <property type="entry name" value="NYN"/>
    <property type="match status" value="1"/>
</dbReference>
<dbReference type="GO" id="GO:0048477">
    <property type="term" value="P:oogenesis"/>
    <property type="evidence" value="ECO:0007669"/>
    <property type="project" value="UniProtKB-KW"/>
</dbReference>
<dbReference type="PANTHER" id="PTHR43319">
    <property type="entry name" value="BETA-LACTAMASE-RELATED"/>
    <property type="match status" value="1"/>
</dbReference>
<gene>
    <name evidence="10" type="ORF">TOA249_LOCUS21324</name>
</gene>
<proteinExistence type="predicted"/>
<reference evidence="10" key="1">
    <citation type="submission" date="2021-02" db="EMBL/GenBank/DDBJ databases">
        <authorList>
            <person name="Nowell W R."/>
        </authorList>
    </citation>
    <scope>NUCLEOTIDE SEQUENCE</scope>
</reference>
<keyword evidence="3" id="KW-0221">Differentiation</keyword>
<keyword evidence="3" id="KW-0896">Oogenesis</keyword>
<feature type="compositionally biased region" description="Basic and acidic residues" evidence="8">
    <location>
        <begin position="959"/>
        <end position="968"/>
    </location>
</feature>
<dbReference type="GO" id="GO:0003723">
    <property type="term" value="F:RNA binding"/>
    <property type="evidence" value="ECO:0007669"/>
    <property type="project" value="UniProtKB-UniRule"/>
</dbReference>
<dbReference type="SMART" id="SM00360">
    <property type="entry name" value="RRM"/>
    <property type="match status" value="3"/>
</dbReference>
<dbReference type="SUPFAM" id="SSF56601">
    <property type="entry name" value="beta-lactamase/transpeptidase-like"/>
    <property type="match status" value="1"/>
</dbReference>
<dbReference type="InterPro" id="IPR013087">
    <property type="entry name" value="Znf_C2H2_type"/>
</dbReference>
<evidence type="ECO:0000256" key="3">
    <source>
        <dbReference type="ARBA" id="ARBA00022943"/>
    </source>
</evidence>
<dbReference type="GO" id="GO:0004540">
    <property type="term" value="F:RNA nuclease activity"/>
    <property type="evidence" value="ECO:0007669"/>
    <property type="project" value="InterPro"/>
</dbReference>
<evidence type="ECO:0000256" key="7">
    <source>
        <dbReference type="PROSITE-ProRule" id="PRU00176"/>
    </source>
</evidence>
<feature type="compositionally biased region" description="Basic residues" evidence="8">
    <location>
        <begin position="282"/>
        <end position="296"/>
    </location>
</feature>
<feature type="compositionally biased region" description="Basic and acidic residues" evidence="8">
    <location>
        <begin position="303"/>
        <end position="323"/>
    </location>
</feature>
<dbReference type="InterPro" id="IPR035979">
    <property type="entry name" value="RBD_domain_sf"/>
</dbReference>
<dbReference type="Pfam" id="PF00076">
    <property type="entry name" value="RRM_1"/>
    <property type="match status" value="2"/>
</dbReference>
<dbReference type="InterPro" id="IPR021139">
    <property type="entry name" value="NYN"/>
</dbReference>
<evidence type="ECO:0000256" key="4">
    <source>
        <dbReference type="ARBA" id="ARBA00023140"/>
    </source>
</evidence>
<feature type="domain" description="RRM" evidence="9">
    <location>
        <begin position="512"/>
        <end position="613"/>
    </location>
</feature>
<feature type="compositionally biased region" description="Basic and acidic residues" evidence="8">
    <location>
        <begin position="366"/>
        <end position="382"/>
    </location>
</feature>
<feature type="compositionally biased region" description="Basic and acidic residues" evidence="8">
    <location>
        <begin position="982"/>
        <end position="999"/>
    </location>
</feature>
<dbReference type="GO" id="GO:0005777">
    <property type="term" value="C:peroxisome"/>
    <property type="evidence" value="ECO:0007669"/>
    <property type="project" value="UniProtKB-SubCell"/>
</dbReference>
<evidence type="ECO:0000256" key="2">
    <source>
        <dbReference type="ARBA" id="ARBA00022152"/>
    </source>
</evidence>
<feature type="compositionally biased region" description="Basic and acidic residues" evidence="8">
    <location>
        <begin position="1117"/>
        <end position="1128"/>
    </location>
</feature>
<feature type="region of interest" description="Disordered" evidence="8">
    <location>
        <begin position="362"/>
        <end position="382"/>
    </location>
</feature>
<dbReference type="Proteomes" id="UP000663838">
    <property type="component" value="Unassembled WGS sequence"/>
</dbReference>
<dbReference type="Gene3D" id="3.40.50.1010">
    <property type="entry name" value="5'-nuclease"/>
    <property type="match status" value="1"/>
</dbReference>
<keyword evidence="7" id="KW-0694">RNA-binding</keyword>
<evidence type="ECO:0000256" key="5">
    <source>
        <dbReference type="ARBA" id="ARBA00023254"/>
    </source>
</evidence>
<evidence type="ECO:0000313" key="11">
    <source>
        <dbReference type="Proteomes" id="UP000663838"/>
    </source>
</evidence>
<dbReference type="PROSITE" id="PS00028">
    <property type="entry name" value="ZINC_FINGER_C2H2_1"/>
    <property type="match status" value="1"/>
</dbReference>
<feature type="domain" description="RRM" evidence="9">
    <location>
        <begin position="394"/>
        <end position="488"/>
    </location>
</feature>